<proteinExistence type="inferred from homology"/>
<comment type="cofactor">
    <cofactor evidence="3">
        <name>pyridoxal 5'-phosphate</name>
        <dbReference type="ChEBI" id="CHEBI:597326"/>
    </cofactor>
</comment>
<dbReference type="AlphaFoldDB" id="A0AB36ZUY5"/>
<dbReference type="PROSITE" id="PS01211">
    <property type="entry name" value="UPF0001"/>
    <property type="match status" value="1"/>
</dbReference>
<dbReference type="InterPro" id="IPR011078">
    <property type="entry name" value="PyrdxlP_homeostasis"/>
</dbReference>
<dbReference type="NCBIfam" id="TIGR00044">
    <property type="entry name" value="YggS family pyridoxal phosphate-dependent enzyme"/>
    <property type="match status" value="1"/>
</dbReference>
<evidence type="ECO:0000256" key="2">
    <source>
        <dbReference type="HAMAP-Rule" id="MF_02087"/>
    </source>
</evidence>
<comment type="similarity">
    <text evidence="2 4">Belongs to the pyridoxal phosphate-binding protein YggS/PROSC family.</text>
</comment>
<protein>
    <recommendedName>
        <fullName evidence="2">Pyridoxal phosphate homeostasis protein</fullName>
        <shortName evidence="2">PLP homeostasis protein</shortName>
    </recommendedName>
</protein>
<dbReference type="PIRSF" id="PIRSF004848">
    <property type="entry name" value="YBL036c_PLPDEIII"/>
    <property type="match status" value="1"/>
</dbReference>
<dbReference type="PANTHER" id="PTHR10146">
    <property type="entry name" value="PROLINE SYNTHETASE CO-TRANSCRIBED BACTERIAL HOMOLOG PROTEIN"/>
    <property type="match status" value="1"/>
</dbReference>
<dbReference type="EMBL" id="PTIW01000036">
    <property type="protein sequence ID" value="PPK58678.1"/>
    <property type="molecule type" value="Genomic_DNA"/>
</dbReference>
<organism evidence="7 8">
    <name type="scientific">Malaciobacter marinus</name>
    <dbReference type="NCBI Taxonomy" id="505249"/>
    <lineage>
        <taxon>Bacteria</taxon>
        <taxon>Pseudomonadati</taxon>
        <taxon>Campylobacterota</taxon>
        <taxon>Epsilonproteobacteria</taxon>
        <taxon>Campylobacterales</taxon>
        <taxon>Arcobacteraceae</taxon>
        <taxon>Malaciobacter</taxon>
    </lineage>
</organism>
<dbReference type="PANTHER" id="PTHR10146:SF14">
    <property type="entry name" value="PYRIDOXAL PHOSPHATE HOMEOSTASIS PROTEIN"/>
    <property type="match status" value="1"/>
</dbReference>
<sequence>MQMQKAIDNLDRLIADVEDARLQLSEHHIVKIIGISKYSQSEDVSTLYRAGQRAFGENKVQDLKQKMIDLEELPLEWHFVGRLQKNKINNLIDLKPTLMQSLDSIELAQELNKKLEAKDKKMNCLLQINSAKEESKAGVMPEDAIKVYKQIIQTCPNIILKGVMSIGAHVQDEEVIEKSFNTTKIIFDELKPLGAKYCSMGMSNDFKLAIKCGSNMIRVGSSLFK</sequence>
<accession>A0AB36ZUY5</accession>
<dbReference type="Proteomes" id="UP000239861">
    <property type="component" value="Unassembled WGS sequence"/>
</dbReference>
<dbReference type="GO" id="GO:0030170">
    <property type="term" value="F:pyridoxal phosphate binding"/>
    <property type="evidence" value="ECO:0007669"/>
    <property type="project" value="UniProtKB-UniRule"/>
</dbReference>
<comment type="function">
    <text evidence="2">Pyridoxal 5'-phosphate (PLP)-binding protein, which is involved in PLP homeostasis.</text>
</comment>
<reference evidence="7 8" key="1">
    <citation type="submission" date="2018-02" db="EMBL/GenBank/DDBJ databases">
        <title>Subsurface microbial communities from deep shales in Ohio and West Virginia, USA.</title>
        <authorList>
            <person name="Wrighton K."/>
        </authorList>
    </citation>
    <scope>NUCLEOTIDE SEQUENCE [LARGE SCALE GENOMIC DNA]</scope>
    <source>
        <strain evidence="7 8">MARC-MIP3H16</strain>
    </source>
</reference>
<feature type="coiled-coil region" evidence="5">
    <location>
        <begin position="98"/>
        <end position="128"/>
    </location>
</feature>
<evidence type="ECO:0000313" key="7">
    <source>
        <dbReference type="EMBL" id="PPK58678.1"/>
    </source>
</evidence>
<keyword evidence="5" id="KW-0175">Coiled coil</keyword>
<evidence type="ECO:0000256" key="4">
    <source>
        <dbReference type="RuleBase" id="RU004514"/>
    </source>
</evidence>
<dbReference type="Gene3D" id="3.20.20.10">
    <property type="entry name" value="Alanine racemase"/>
    <property type="match status" value="1"/>
</dbReference>
<feature type="domain" description="Alanine racemase N-terminal" evidence="6">
    <location>
        <begin position="45"/>
        <end position="224"/>
    </location>
</feature>
<dbReference type="Pfam" id="PF01168">
    <property type="entry name" value="Ala_racemase_N"/>
    <property type="match status" value="1"/>
</dbReference>
<name>A0AB36ZUY5_9BACT</name>
<dbReference type="SUPFAM" id="SSF51419">
    <property type="entry name" value="PLP-binding barrel"/>
    <property type="match status" value="1"/>
</dbReference>
<gene>
    <name evidence="7" type="ORF">B0F89_13630</name>
</gene>
<dbReference type="HAMAP" id="MF_02087">
    <property type="entry name" value="PLP_homeostasis"/>
    <property type="match status" value="1"/>
</dbReference>
<evidence type="ECO:0000313" key="8">
    <source>
        <dbReference type="Proteomes" id="UP000239861"/>
    </source>
</evidence>
<feature type="modified residue" description="N6-(pyridoxal phosphate)lysine" evidence="2 3">
    <location>
        <position position="37"/>
    </location>
</feature>
<evidence type="ECO:0000259" key="6">
    <source>
        <dbReference type="Pfam" id="PF01168"/>
    </source>
</evidence>
<evidence type="ECO:0000256" key="3">
    <source>
        <dbReference type="PIRSR" id="PIRSR004848-1"/>
    </source>
</evidence>
<dbReference type="InterPro" id="IPR001608">
    <property type="entry name" value="Ala_racemase_N"/>
</dbReference>
<comment type="caution">
    <text evidence="7">The sequence shown here is derived from an EMBL/GenBank/DDBJ whole genome shotgun (WGS) entry which is preliminary data.</text>
</comment>
<keyword evidence="1 2" id="KW-0663">Pyridoxal phosphate</keyword>
<evidence type="ECO:0000256" key="1">
    <source>
        <dbReference type="ARBA" id="ARBA00022898"/>
    </source>
</evidence>
<dbReference type="InterPro" id="IPR029066">
    <property type="entry name" value="PLP-binding_barrel"/>
</dbReference>
<dbReference type="FunFam" id="3.20.20.10:FF:000018">
    <property type="entry name" value="Pyridoxal phosphate homeostasis protein"/>
    <property type="match status" value="1"/>
</dbReference>
<dbReference type="RefSeq" id="WP_104412767.1">
    <property type="nucleotide sequence ID" value="NZ_PTIW01000036.1"/>
</dbReference>
<dbReference type="CDD" id="cd00635">
    <property type="entry name" value="PLPDE_III_YBL036c_like"/>
    <property type="match status" value="1"/>
</dbReference>
<evidence type="ECO:0000256" key="5">
    <source>
        <dbReference type="SAM" id="Coils"/>
    </source>
</evidence>